<name>A0A6J4NXM6_9ACTN</name>
<keyword evidence="1" id="KW-0812">Transmembrane</keyword>
<feature type="transmembrane region" description="Helical" evidence="1">
    <location>
        <begin position="86"/>
        <end position="110"/>
    </location>
</feature>
<proteinExistence type="predicted"/>
<protein>
    <submittedName>
        <fullName evidence="2">Uncharacterized protein</fullName>
    </submittedName>
</protein>
<evidence type="ECO:0000256" key="1">
    <source>
        <dbReference type="SAM" id="Phobius"/>
    </source>
</evidence>
<accession>A0A6J4NXM6</accession>
<feature type="transmembrane region" description="Helical" evidence="1">
    <location>
        <begin position="48"/>
        <end position="66"/>
    </location>
</feature>
<dbReference type="AlphaFoldDB" id="A0A6J4NXM6"/>
<evidence type="ECO:0000313" key="2">
    <source>
        <dbReference type="EMBL" id="CAA9394755.1"/>
    </source>
</evidence>
<feature type="transmembrane region" description="Helical" evidence="1">
    <location>
        <begin position="269"/>
        <end position="290"/>
    </location>
</feature>
<feature type="transmembrane region" description="Helical" evidence="1">
    <location>
        <begin position="122"/>
        <end position="139"/>
    </location>
</feature>
<keyword evidence="1" id="KW-0472">Membrane</keyword>
<feature type="transmembrane region" description="Helical" evidence="1">
    <location>
        <begin position="204"/>
        <end position="226"/>
    </location>
</feature>
<organism evidence="2">
    <name type="scientific">uncultured Rubrobacteraceae bacterium</name>
    <dbReference type="NCBI Taxonomy" id="349277"/>
    <lineage>
        <taxon>Bacteria</taxon>
        <taxon>Bacillati</taxon>
        <taxon>Actinomycetota</taxon>
        <taxon>Rubrobacteria</taxon>
        <taxon>Rubrobacterales</taxon>
        <taxon>Rubrobacteraceae</taxon>
        <taxon>environmental samples</taxon>
    </lineage>
</organism>
<sequence length="387" mass="41980">MGAFRFLNSSTPTAAPRNALVLDFGFWLLFVSFATVGALVASRRPKNAIGWIFCWLGLSFSLGSASEEYALYALVTEVGSLPGAEGMLWLTSWLGGPIVFALFALVFLLFPDGRLPSRRWRPAIWLELVAVVCLVAFAFEPGPLGNLGLVRVSNPFGVRGAAALLDTLGWIGLFVTLAVAVAGGISLVVRFRRARGVERQQIKWFALSGVVFCAVFAAGPFLWALPQVPATAWIWPVLFLAGASTIPVTIGSAILRHRLYDIDLIVNRALVYGSLTATLVLVYAGSVVGLQSAFRGLSGQESTLAVVASTLAIAALFGPLRRRVQALVDRRFYRSKYDAGKTLEEFGARLREETDLDSLRDDVIGVVRETMQPAHVSLWLRPHGADE</sequence>
<feature type="transmembrane region" description="Helical" evidence="1">
    <location>
        <begin position="20"/>
        <end position="41"/>
    </location>
</feature>
<reference evidence="2" key="1">
    <citation type="submission" date="2020-02" db="EMBL/GenBank/DDBJ databases">
        <authorList>
            <person name="Meier V. D."/>
        </authorList>
    </citation>
    <scope>NUCLEOTIDE SEQUENCE</scope>
    <source>
        <strain evidence="2">AVDCRST_MAG55</strain>
    </source>
</reference>
<feature type="transmembrane region" description="Helical" evidence="1">
    <location>
        <begin position="168"/>
        <end position="192"/>
    </location>
</feature>
<feature type="transmembrane region" description="Helical" evidence="1">
    <location>
        <begin position="302"/>
        <end position="320"/>
    </location>
</feature>
<feature type="transmembrane region" description="Helical" evidence="1">
    <location>
        <begin position="232"/>
        <end position="257"/>
    </location>
</feature>
<keyword evidence="1" id="KW-1133">Transmembrane helix</keyword>
<dbReference type="EMBL" id="CADCUZ010000013">
    <property type="protein sequence ID" value="CAA9394755.1"/>
    <property type="molecule type" value="Genomic_DNA"/>
</dbReference>
<gene>
    <name evidence="2" type="ORF">AVDCRST_MAG55-294</name>
</gene>